<dbReference type="OrthoDB" id="9803970at2"/>
<dbReference type="InterPro" id="IPR003593">
    <property type="entry name" value="AAA+_ATPase"/>
</dbReference>
<evidence type="ECO:0000256" key="7">
    <source>
        <dbReference type="PROSITE-ProRule" id="PRU00169"/>
    </source>
</evidence>
<dbReference type="Gene3D" id="3.40.50.2300">
    <property type="match status" value="1"/>
</dbReference>
<evidence type="ECO:0000256" key="6">
    <source>
        <dbReference type="ARBA" id="ARBA00024867"/>
    </source>
</evidence>
<comment type="caution">
    <text evidence="10">The sequence shown here is derived from an EMBL/GenBank/DDBJ whole genome shotgun (WGS) entry which is preliminary data.</text>
</comment>
<dbReference type="CDD" id="cd00009">
    <property type="entry name" value="AAA"/>
    <property type="match status" value="1"/>
</dbReference>
<dbReference type="PANTHER" id="PTHR32071:SF119">
    <property type="entry name" value="SIGMA L-DEPENDENT TRANSCRIPTIONAL REGULATOR YPLP-RELATED"/>
    <property type="match status" value="1"/>
</dbReference>
<dbReference type="InterPro" id="IPR058031">
    <property type="entry name" value="AAA_lid_NorR"/>
</dbReference>
<dbReference type="AlphaFoldDB" id="A0A267MH49"/>
<dbReference type="Pfam" id="PF25601">
    <property type="entry name" value="AAA_lid_14"/>
    <property type="match status" value="1"/>
</dbReference>
<reference evidence="10 11" key="1">
    <citation type="submission" date="2017-06" db="EMBL/GenBank/DDBJ databases">
        <title>Draft genome sequence of anaerobic fermentative bacterium Anaeromicrobium sediminis DY2726D isolated from West Pacific Ocean sediments.</title>
        <authorList>
            <person name="Zeng X."/>
        </authorList>
    </citation>
    <scope>NUCLEOTIDE SEQUENCE [LARGE SCALE GENOMIC DNA]</scope>
    <source>
        <strain evidence="10 11">DY2726D</strain>
    </source>
</reference>
<evidence type="ECO:0000256" key="4">
    <source>
        <dbReference type="ARBA" id="ARBA00023015"/>
    </source>
</evidence>
<dbReference type="Pfam" id="PF00072">
    <property type="entry name" value="Response_reg"/>
    <property type="match status" value="1"/>
</dbReference>
<dbReference type="Proteomes" id="UP000216024">
    <property type="component" value="Unassembled WGS sequence"/>
</dbReference>
<comment type="function">
    <text evidence="6">May play the central regulatory role in sporulation. It may be an element of the effector pathway responsible for the activation of sporulation genes in response to nutritional stress. Spo0A may act in concert with spo0H (a sigma factor) to control the expression of some genes that are critical to the sporulation process.</text>
</comment>
<evidence type="ECO:0000313" key="11">
    <source>
        <dbReference type="Proteomes" id="UP000216024"/>
    </source>
</evidence>
<dbReference type="GO" id="GO:0006355">
    <property type="term" value="P:regulation of DNA-templated transcription"/>
    <property type="evidence" value="ECO:0007669"/>
    <property type="project" value="InterPro"/>
</dbReference>
<dbReference type="Pfam" id="PF00158">
    <property type="entry name" value="Sigma54_activat"/>
    <property type="match status" value="1"/>
</dbReference>
<dbReference type="InterPro" id="IPR027417">
    <property type="entry name" value="P-loop_NTPase"/>
</dbReference>
<dbReference type="InterPro" id="IPR002078">
    <property type="entry name" value="Sigma_54_int"/>
</dbReference>
<dbReference type="SUPFAM" id="SSF52540">
    <property type="entry name" value="P-loop containing nucleoside triphosphate hydrolases"/>
    <property type="match status" value="1"/>
</dbReference>
<keyword evidence="2" id="KW-0547">Nucleotide-binding</keyword>
<sequence>MKNLLIIDDEKTICYSLKFVFEDEFNVYTATNMYEVNEHIENKEFHIILLDLKFGDISGLDLLDSLNLKQKRSQIIMMTAYGNIESSVKAIKKGAYDYIIKPLDIPKLKNLINRSLEMNKVKEFIKEEKYNILGISKKMKEVFDVIDKIKDLDIGILIEGSSGTGKELVAKAIHEYGRRKSKKMEIVNCGAIPENLIESELFGHKKGAFTGANRDKTGRFQLANGSTLFLDEIGDMDLNLQVKLLRAIQQKEVYSLGGEECEKIDVRIISATNKDLKREVEKGQFREDLYFRLNVVNIKLPDLKDRKEDIPILVNNFVKEASISMNKEIEGIDEESYEILMNYQYPGNIRELKNIIRRAVALTDNHVIKREDLPSELCIKDKRSMNKGIVPIKIGTNLSDVEKKIILETLKITGENRRKAAEILGISERTIRYKLKEYKNISGQ</sequence>
<dbReference type="InterPro" id="IPR009057">
    <property type="entry name" value="Homeodomain-like_sf"/>
</dbReference>
<keyword evidence="7" id="KW-0597">Phosphoprotein</keyword>
<dbReference type="PANTHER" id="PTHR32071">
    <property type="entry name" value="TRANSCRIPTIONAL REGULATORY PROTEIN"/>
    <property type="match status" value="1"/>
</dbReference>
<accession>A0A267MH49</accession>
<keyword evidence="3" id="KW-0067">ATP-binding</keyword>
<evidence type="ECO:0000256" key="3">
    <source>
        <dbReference type="ARBA" id="ARBA00022840"/>
    </source>
</evidence>
<dbReference type="PROSITE" id="PS50045">
    <property type="entry name" value="SIGMA54_INTERACT_4"/>
    <property type="match status" value="1"/>
</dbReference>
<dbReference type="InterPro" id="IPR001789">
    <property type="entry name" value="Sig_transdc_resp-reg_receiver"/>
</dbReference>
<dbReference type="SUPFAM" id="SSF52172">
    <property type="entry name" value="CheY-like"/>
    <property type="match status" value="1"/>
</dbReference>
<dbReference type="EMBL" id="NIBG01000012">
    <property type="protein sequence ID" value="PAB58732.1"/>
    <property type="molecule type" value="Genomic_DNA"/>
</dbReference>
<evidence type="ECO:0000256" key="5">
    <source>
        <dbReference type="ARBA" id="ARBA00023163"/>
    </source>
</evidence>
<feature type="modified residue" description="4-aspartylphosphate" evidence="7">
    <location>
        <position position="51"/>
    </location>
</feature>
<evidence type="ECO:0000256" key="1">
    <source>
        <dbReference type="ARBA" id="ARBA00018672"/>
    </source>
</evidence>
<dbReference type="InterPro" id="IPR011006">
    <property type="entry name" value="CheY-like_superfamily"/>
</dbReference>
<dbReference type="Gene3D" id="3.40.50.300">
    <property type="entry name" value="P-loop containing nucleotide triphosphate hydrolases"/>
    <property type="match status" value="1"/>
</dbReference>
<dbReference type="GO" id="GO:0000160">
    <property type="term" value="P:phosphorelay signal transduction system"/>
    <property type="evidence" value="ECO:0007669"/>
    <property type="project" value="InterPro"/>
</dbReference>
<dbReference type="GO" id="GO:0043565">
    <property type="term" value="F:sequence-specific DNA binding"/>
    <property type="evidence" value="ECO:0007669"/>
    <property type="project" value="InterPro"/>
</dbReference>
<dbReference type="RefSeq" id="WP_095134312.1">
    <property type="nucleotide sequence ID" value="NZ_NIBG01000012.1"/>
</dbReference>
<dbReference type="GO" id="GO:0005524">
    <property type="term" value="F:ATP binding"/>
    <property type="evidence" value="ECO:0007669"/>
    <property type="project" value="UniProtKB-KW"/>
</dbReference>
<dbReference type="Gene3D" id="1.10.8.60">
    <property type="match status" value="1"/>
</dbReference>
<dbReference type="SMART" id="SM00448">
    <property type="entry name" value="REC"/>
    <property type="match status" value="1"/>
</dbReference>
<dbReference type="InterPro" id="IPR025944">
    <property type="entry name" value="Sigma_54_int_dom_CS"/>
</dbReference>
<evidence type="ECO:0000259" key="9">
    <source>
        <dbReference type="PROSITE" id="PS50110"/>
    </source>
</evidence>
<evidence type="ECO:0000256" key="2">
    <source>
        <dbReference type="ARBA" id="ARBA00022741"/>
    </source>
</evidence>
<dbReference type="FunFam" id="3.40.50.300:FF:000006">
    <property type="entry name" value="DNA-binding transcriptional regulator NtrC"/>
    <property type="match status" value="1"/>
</dbReference>
<dbReference type="InterPro" id="IPR002197">
    <property type="entry name" value="HTH_Fis"/>
</dbReference>
<dbReference type="Pfam" id="PF02954">
    <property type="entry name" value="HTH_8"/>
    <property type="match status" value="1"/>
</dbReference>
<dbReference type="SMART" id="SM00382">
    <property type="entry name" value="AAA"/>
    <property type="match status" value="1"/>
</dbReference>
<dbReference type="PROSITE" id="PS00688">
    <property type="entry name" value="SIGMA54_INTERACT_3"/>
    <property type="match status" value="1"/>
</dbReference>
<dbReference type="SUPFAM" id="SSF46689">
    <property type="entry name" value="Homeodomain-like"/>
    <property type="match status" value="1"/>
</dbReference>
<dbReference type="PROSITE" id="PS50110">
    <property type="entry name" value="RESPONSE_REGULATORY"/>
    <property type="match status" value="1"/>
</dbReference>
<feature type="domain" description="Sigma-54 factor interaction" evidence="8">
    <location>
        <begin position="132"/>
        <end position="361"/>
    </location>
</feature>
<keyword evidence="5" id="KW-0804">Transcription</keyword>
<dbReference type="Gene3D" id="1.10.10.60">
    <property type="entry name" value="Homeodomain-like"/>
    <property type="match status" value="1"/>
</dbReference>
<evidence type="ECO:0000313" key="10">
    <source>
        <dbReference type="EMBL" id="PAB58732.1"/>
    </source>
</evidence>
<keyword evidence="4" id="KW-0805">Transcription regulation</keyword>
<gene>
    <name evidence="10" type="ORF">CCE28_13765</name>
</gene>
<dbReference type="PRINTS" id="PR01590">
    <property type="entry name" value="HTHFIS"/>
</dbReference>
<evidence type="ECO:0000259" key="8">
    <source>
        <dbReference type="PROSITE" id="PS50045"/>
    </source>
</evidence>
<organism evidence="10 11">
    <name type="scientific">Anaeromicrobium sediminis</name>
    <dbReference type="NCBI Taxonomy" id="1478221"/>
    <lineage>
        <taxon>Bacteria</taxon>
        <taxon>Bacillati</taxon>
        <taxon>Bacillota</taxon>
        <taxon>Clostridia</taxon>
        <taxon>Peptostreptococcales</taxon>
        <taxon>Thermotaleaceae</taxon>
        <taxon>Anaeromicrobium</taxon>
    </lineage>
</organism>
<proteinExistence type="predicted"/>
<name>A0A267MH49_9FIRM</name>
<protein>
    <recommendedName>
        <fullName evidence="1">Stage 0 sporulation protein A homolog</fullName>
    </recommendedName>
</protein>
<feature type="domain" description="Response regulatory" evidence="9">
    <location>
        <begin position="3"/>
        <end position="116"/>
    </location>
</feature>
<keyword evidence="11" id="KW-1185">Reference proteome</keyword>